<sequence length="336" mass="35174">MTSKTRFLALFRSVAAAAGVAVALTAAASPARAAYPDRVVTLIVPFAAGGPSDIIARLVGDSMSKTIGQQIVIENVTGAGGTLAAARVARAEPDGYTLLIHHVALAASASLYDNLGYDAGTAFQPLGLVNGGPMILTSKTAFPAADAKAMFAKLKSDGPSVSVAHAGIGSNSHLCALLLQRALGSKFNLISYRGNAPALNDMMGGQVDVLCDQSTTGVPPFLAGKVKAYAVSSKQRLDVVKDLPTFEEAGLKGFEFQIWHALYAPKGAPAEVVTKLHDALQVALKDPKIVARFKEVGTSVFPEAELSVEAHKAKFEREIATWKKVFAESGEQKVQN</sequence>
<name>A0A9E6RBR4_9HYPH</name>
<keyword evidence="4" id="KW-1185">Reference proteome</keyword>
<dbReference type="EMBL" id="CP081869">
    <property type="protein sequence ID" value="QZO00945.1"/>
    <property type="molecule type" value="Genomic_DNA"/>
</dbReference>
<dbReference type="InterPro" id="IPR042100">
    <property type="entry name" value="Bug_dom1"/>
</dbReference>
<evidence type="ECO:0000313" key="4">
    <source>
        <dbReference type="Proteomes" id="UP000825701"/>
    </source>
</evidence>
<dbReference type="Gene3D" id="3.40.190.10">
    <property type="entry name" value="Periplasmic binding protein-like II"/>
    <property type="match status" value="1"/>
</dbReference>
<evidence type="ECO:0000256" key="2">
    <source>
        <dbReference type="SAM" id="SignalP"/>
    </source>
</evidence>
<accession>A0A9E6RBR4</accession>
<dbReference type="Proteomes" id="UP000825701">
    <property type="component" value="Chromosome"/>
</dbReference>
<evidence type="ECO:0000256" key="1">
    <source>
        <dbReference type="ARBA" id="ARBA00006987"/>
    </source>
</evidence>
<reference evidence="3" key="1">
    <citation type="submission" date="2021-08" db="EMBL/GenBank/DDBJ databases">
        <authorList>
            <person name="Zhang H."/>
            <person name="Xu M."/>
            <person name="Yu Z."/>
            <person name="Yang L."/>
            <person name="Cai Y."/>
        </authorList>
    </citation>
    <scope>NUCLEOTIDE SEQUENCE</scope>
    <source>
        <strain evidence="3">CHL1</strain>
    </source>
</reference>
<dbReference type="KEGG" id="cmet:K6K41_04835"/>
<dbReference type="Pfam" id="PF03401">
    <property type="entry name" value="TctC"/>
    <property type="match status" value="1"/>
</dbReference>
<dbReference type="Gene3D" id="3.40.190.150">
    <property type="entry name" value="Bordetella uptake gene, domain 1"/>
    <property type="match status" value="1"/>
</dbReference>
<organism evidence="3 4">
    <name type="scientific">Chenggangzhangella methanolivorans</name>
    <dbReference type="NCBI Taxonomy" id="1437009"/>
    <lineage>
        <taxon>Bacteria</taxon>
        <taxon>Pseudomonadati</taxon>
        <taxon>Pseudomonadota</taxon>
        <taxon>Alphaproteobacteria</taxon>
        <taxon>Hyphomicrobiales</taxon>
        <taxon>Methylopilaceae</taxon>
        <taxon>Chenggangzhangella</taxon>
    </lineage>
</organism>
<protein>
    <submittedName>
        <fullName evidence="3">Tripartite tricarboxylate transporter substrate binding protein BugD</fullName>
    </submittedName>
</protein>
<dbReference type="RefSeq" id="WP_261404159.1">
    <property type="nucleotide sequence ID" value="NZ_CP081869.1"/>
</dbReference>
<gene>
    <name evidence="3" type="ORF">K6K41_04835</name>
</gene>
<comment type="similarity">
    <text evidence="1">Belongs to the UPF0065 (bug) family.</text>
</comment>
<feature type="signal peptide" evidence="2">
    <location>
        <begin position="1"/>
        <end position="33"/>
    </location>
</feature>
<dbReference type="SUPFAM" id="SSF53850">
    <property type="entry name" value="Periplasmic binding protein-like II"/>
    <property type="match status" value="1"/>
</dbReference>
<dbReference type="AlphaFoldDB" id="A0A9E6RBR4"/>
<feature type="chain" id="PRO_5038696097" evidence="2">
    <location>
        <begin position="34"/>
        <end position="336"/>
    </location>
</feature>
<dbReference type="PANTHER" id="PTHR42928:SF5">
    <property type="entry name" value="BLR1237 PROTEIN"/>
    <property type="match status" value="1"/>
</dbReference>
<evidence type="ECO:0000313" key="3">
    <source>
        <dbReference type="EMBL" id="QZO00945.1"/>
    </source>
</evidence>
<dbReference type="InterPro" id="IPR005064">
    <property type="entry name" value="BUG"/>
</dbReference>
<proteinExistence type="inferred from homology"/>
<keyword evidence="2" id="KW-0732">Signal</keyword>
<dbReference type="PIRSF" id="PIRSF017082">
    <property type="entry name" value="YflP"/>
    <property type="match status" value="1"/>
</dbReference>
<dbReference type="PANTHER" id="PTHR42928">
    <property type="entry name" value="TRICARBOXYLATE-BINDING PROTEIN"/>
    <property type="match status" value="1"/>
</dbReference>